<evidence type="ECO:0000259" key="1">
    <source>
        <dbReference type="Pfam" id="PF01966"/>
    </source>
</evidence>
<dbReference type="PANTHER" id="PTHR40202">
    <property type="match status" value="1"/>
</dbReference>
<proteinExistence type="predicted"/>
<evidence type="ECO:0000313" key="3">
    <source>
        <dbReference type="Proteomes" id="UP000054544"/>
    </source>
</evidence>
<dbReference type="OrthoDB" id="445007at2759"/>
<name>A0A0D9NQG2_METAN</name>
<protein>
    <recommendedName>
        <fullName evidence="1">HD domain-containing protein</fullName>
    </recommendedName>
</protein>
<dbReference type="Gene3D" id="1.10.3210.10">
    <property type="entry name" value="Hypothetical protein af1432"/>
    <property type="match status" value="1"/>
</dbReference>
<dbReference type="PANTHER" id="PTHR40202:SF1">
    <property type="entry name" value="HD DOMAIN-CONTAINING PROTEIN"/>
    <property type="match status" value="1"/>
</dbReference>
<evidence type="ECO:0000313" key="2">
    <source>
        <dbReference type="EMBL" id="KJK76194.1"/>
    </source>
</evidence>
<gene>
    <name evidence="2" type="ORF">H634G_08600</name>
</gene>
<sequence length="226" mass="23905">MAMPIPSPLEPKSVTSYLLSVLEASDQTPYIGEPISQLQHSLQAAHQAASASPPADEATQVAALLHDIGQFVPGRDLISLTGGRAENLGGAATGESVGRVGHDTLGGAFLLALGFSAKVARLVASHVEAKRYLCAVDSGYYGKLSDASRKSLAYQGGPMRGKELADFGGDPWCGEMCRLRVWDDEAKVQGLQSEPRPELGLVAGLAIVSMPSREKFDMTTMVHNDQ</sequence>
<keyword evidence="3" id="KW-1185">Reference proteome</keyword>
<dbReference type="Proteomes" id="UP000054544">
    <property type="component" value="Unassembled WGS sequence"/>
</dbReference>
<dbReference type="SUPFAM" id="SSF109604">
    <property type="entry name" value="HD-domain/PDEase-like"/>
    <property type="match status" value="1"/>
</dbReference>
<dbReference type="Pfam" id="PF01966">
    <property type="entry name" value="HD"/>
    <property type="match status" value="1"/>
</dbReference>
<organism evidence="2 3">
    <name type="scientific">Metarhizium anisopliae BRIP 53293</name>
    <dbReference type="NCBI Taxonomy" id="1291518"/>
    <lineage>
        <taxon>Eukaryota</taxon>
        <taxon>Fungi</taxon>
        <taxon>Dikarya</taxon>
        <taxon>Ascomycota</taxon>
        <taxon>Pezizomycotina</taxon>
        <taxon>Sordariomycetes</taxon>
        <taxon>Hypocreomycetidae</taxon>
        <taxon>Hypocreales</taxon>
        <taxon>Clavicipitaceae</taxon>
        <taxon>Metarhizium</taxon>
    </lineage>
</organism>
<dbReference type="InterPro" id="IPR052567">
    <property type="entry name" value="OP_Dioxygenase"/>
</dbReference>
<accession>A0A0D9NQG2</accession>
<dbReference type="InterPro" id="IPR006674">
    <property type="entry name" value="HD_domain"/>
</dbReference>
<reference evidence="3" key="1">
    <citation type="journal article" date="2014" name="BMC Genomics">
        <title>The genome sequence of the biocontrol fungus Metarhizium anisopliae and comparative genomics of Metarhizium species.</title>
        <authorList>
            <person name="Pattemore J.A."/>
            <person name="Hane J.K."/>
            <person name="Williams A.H."/>
            <person name="Wilson B.A."/>
            <person name="Stodart B.J."/>
            <person name="Ash G.J."/>
        </authorList>
    </citation>
    <scope>NUCLEOTIDE SEQUENCE [LARGE SCALE GENOMIC DNA]</scope>
    <source>
        <strain evidence="3">BRIP 53293</strain>
    </source>
</reference>
<dbReference type="AlphaFoldDB" id="A0A0D9NQG2"/>
<dbReference type="EMBL" id="KE384747">
    <property type="protein sequence ID" value="KJK76194.1"/>
    <property type="molecule type" value="Genomic_DNA"/>
</dbReference>
<feature type="domain" description="HD" evidence="1">
    <location>
        <begin position="39"/>
        <end position="131"/>
    </location>
</feature>